<dbReference type="InterPro" id="IPR046960">
    <property type="entry name" value="PPR_At4g14850-like_plant"/>
</dbReference>
<dbReference type="PANTHER" id="PTHR47926:SF490">
    <property type="entry name" value="REPEAT-LIKE SUPERFAMILY PROTEIN, PUTATIVE-RELATED"/>
    <property type="match status" value="1"/>
</dbReference>
<reference evidence="4" key="1">
    <citation type="submission" date="2025-08" db="UniProtKB">
        <authorList>
            <consortium name="RefSeq"/>
        </authorList>
    </citation>
    <scope>IDENTIFICATION</scope>
    <source>
        <tissue evidence="4">Leaf</tissue>
    </source>
</reference>
<evidence type="ECO:0000313" key="4">
    <source>
        <dbReference type="RefSeq" id="XP_030546083.1"/>
    </source>
</evidence>
<dbReference type="FunFam" id="1.25.40.10:FF:000090">
    <property type="entry name" value="Pentatricopeptide repeat-containing protein, chloroplastic"/>
    <property type="match status" value="1"/>
</dbReference>
<dbReference type="Pfam" id="PF01535">
    <property type="entry name" value="PPR"/>
    <property type="match status" value="5"/>
</dbReference>
<dbReference type="NCBIfam" id="TIGR00756">
    <property type="entry name" value="PPR"/>
    <property type="match status" value="4"/>
</dbReference>
<dbReference type="Gene3D" id="1.25.40.10">
    <property type="entry name" value="Tetratricopeptide repeat domain"/>
    <property type="match status" value="4"/>
</dbReference>
<dbReference type="GO" id="GO:0003723">
    <property type="term" value="F:RNA binding"/>
    <property type="evidence" value="ECO:0007669"/>
    <property type="project" value="InterPro"/>
</dbReference>
<dbReference type="PANTHER" id="PTHR47926">
    <property type="entry name" value="PENTATRICOPEPTIDE REPEAT-CONTAINING PROTEIN"/>
    <property type="match status" value="1"/>
</dbReference>
<dbReference type="Proteomes" id="UP000827889">
    <property type="component" value="Chromosome 5"/>
</dbReference>
<dbReference type="GeneID" id="115752170"/>
<dbReference type="KEGG" id="rarg:115752170"/>
<protein>
    <submittedName>
        <fullName evidence="4">Pentatricopeptide repeat-containing protein At1g26900, mitochondrial</fullName>
    </submittedName>
</protein>
<keyword evidence="1" id="KW-0677">Repeat</keyword>
<evidence type="ECO:0000313" key="3">
    <source>
        <dbReference type="Proteomes" id="UP000827889"/>
    </source>
</evidence>
<name>A0A8B8QHR3_9MYRT</name>
<dbReference type="PROSITE" id="PS51375">
    <property type="entry name" value="PPR"/>
    <property type="match status" value="4"/>
</dbReference>
<dbReference type="OrthoDB" id="185373at2759"/>
<organism evidence="3 4">
    <name type="scientific">Rhodamnia argentea</name>
    <dbReference type="NCBI Taxonomy" id="178133"/>
    <lineage>
        <taxon>Eukaryota</taxon>
        <taxon>Viridiplantae</taxon>
        <taxon>Streptophyta</taxon>
        <taxon>Embryophyta</taxon>
        <taxon>Tracheophyta</taxon>
        <taxon>Spermatophyta</taxon>
        <taxon>Magnoliopsida</taxon>
        <taxon>eudicotyledons</taxon>
        <taxon>Gunneridae</taxon>
        <taxon>Pentapetalae</taxon>
        <taxon>rosids</taxon>
        <taxon>malvids</taxon>
        <taxon>Myrtales</taxon>
        <taxon>Myrtaceae</taxon>
        <taxon>Myrtoideae</taxon>
        <taxon>Myrteae</taxon>
        <taxon>Australasian group</taxon>
        <taxon>Rhodamnia</taxon>
    </lineage>
</organism>
<dbReference type="RefSeq" id="XP_030546083.1">
    <property type="nucleotide sequence ID" value="XM_030690223.2"/>
</dbReference>
<dbReference type="InterPro" id="IPR002885">
    <property type="entry name" value="PPR_rpt"/>
</dbReference>
<dbReference type="GO" id="GO:0009451">
    <property type="term" value="P:RNA modification"/>
    <property type="evidence" value="ECO:0007669"/>
    <property type="project" value="InterPro"/>
</dbReference>
<keyword evidence="3" id="KW-1185">Reference proteome</keyword>
<evidence type="ECO:0000256" key="1">
    <source>
        <dbReference type="ARBA" id="ARBA00022737"/>
    </source>
</evidence>
<sequence length="558" mass="61112">MINARQLIAVFSSDHSLASLLQSCKTLSEISQIHGCMVKTGLDRDRFSLSKLLASSIGHTQYAASIFNSSQSPNLFMFNTIIRGYSVGDDPQRALTIFNGLRTQGILLDQFSFIMTLKACARVQALAFGRGVHGIVLRSGHGSFVEVKNSLLHFYGVCSRISHARQLFDEFPQGNDLISWNSLMVGYVTASKSSLAIELFRRMIWSGLRGSATTMLNILNAGGDVGSLLGVKTIHGHCIKTGFSLKLNVATALIDTYAKVGNIHAGSKIFNEMDQKDTAMWNCLIQQFARYGLVEESVELLNLMKLKKVVPNSSTLAGLSSACDASTAASIGKYIHESVDEEEICTDTVIGTALVDMYAKCGLLEKAAGIFNWMRDKDVKSWTAIISALGNHGQASESLRLFCQMEKEGHKPNEVTFLAVLSACSHGGLVMEAMNCFHKMVWEYGFSPKIEHYGCMVDVLGRAGMLDEAYDLIKNLPVKVDATTWRALLGACRVYGNVELGEDVKRMLRETYRLHPADAILLSSTYAAAGRLPKIAITEELKGQEETVKEAGRSTIEV</sequence>
<evidence type="ECO:0000256" key="2">
    <source>
        <dbReference type="PROSITE-ProRule" id="PRU00708"/>
    </source>
</evidence>
<accession>A0A8B8QHR3</accession>
<feature type="repeat" description="PPR" evidence="2">
    <location>
        <begin position="74"/>
        <end position="108"/>
    </location>
</feature>
<dbReference type="Pfam" id="PF13041">
    <property type="entry name" value="PPR_2"/>
    <property type="match status" value="1"/>
</dbReference>
<feature type="repeat" description="PPR" evidence="2">
    <location>
        <begin position="277"/>
        <end position="311"/>
    </location>
</feature>
<proteinExistence type="predicted"/>
<dbReference type="AlphaFoldDB" id="A0A8B8QHR3"/>
<gene>
    <name evidence="4" type="primary">LOC115752170</name>
</gene>
<feature type="repeat" description="PPR" evidence="2">
    <location>
        <begin position="176"/>
        <end position="210"/>
    </location>
</feature>
<dbReference type="InterPro" id="IPR011990">
    <property type="entry name" value="TPR-like_helical_dom_sf"/>
</dbReference>
<feature type="repeat" description="PPR" evidence="2">
    <location>
        <begin position="378"/>
        <end position="412"/>
    </location>
</feature>